<sequence>MFFQQKRKQLREGCLTALEVPRDLACRETVVTLTGCSQAVIENYRSILKLTEEEIIVSTFSGKLTIMGKNLEIPWYTMEEMTVTGKISRIIPER</sequence>
<evidence type="ECO:0000313" key="1">
    <source>
        <dbReference type="EMBL" id="MET3749790.1"/>
    </source>
</evidence>
<evidence type="ECO:0000313" key="2">
    <source>
        <dbReference type="Proteomes" id="UP001549106"/>
    </source>
</evidence>
<comment type="caution">
    <text evidence="1">The sequence shown here is derived from an EMBL/GenBank/DDBJ whole genome shotgun (WGS) entry which is preliminary data.</text>
</comment>
<keyword evidence="2" id="KW-1185">Reference proteome</keyword>
<protein>
    <submittedName>
        <fullName evidence="1">Sporulation protein YqfC</fullName>
    </submittedName>
</protein>
<dbReference type="InterPro" id="IPR038705">
    <property type="entry name" value="YabP_sf"/>
</dbReference>
<dbReference type="Gene3D" id="2.60.40.2000">
    <property type="match status" value="1"/>
</dbReference>
<dbReference type="EMBL" id="JBEPMJ010000005">
    <property type="protein sequence ID" value="MET3749790.1"/>
    <property type="molecule type" value="Genomic_DNA"/>
</dbReference>
<dbReference type="Proteomes" id="UP001549106">
    <property type="component" value="Unassembled WGS sequence"/>
</dbReference>
<proteinExistence type="predicted"/>
<accession>A0ABV2M017</accession>
<gene>
    <name evidence="1" type="ORF">ABID24_001024</name>
</gene>
<reference evidence="1 2" key="1">
    <citation type="submission" date="2024-06" db="EMBL/GenBank/DDBJ databases">
        <title>Genomic Encyclopedia of Type Strains, Phase IV (KMG-IV): sequencing the most valuable type-strain genomes for metagenomic binning, comparative biology and taxonomic classification.</title>
        <authorList>
            <person name="Goeker M."/>
        </authorList>
    </citation>
    <scope>NUCLEOTIDE SEQUENCE [LARGE SCALE GENOMIC DNA]</scope>
    <source>
        <strain evidence="1 2">DSM 29492</strain>
    </source>
</reference>
<organism evidence="1 2">
    <name type="scientific">Blautia caecimuris</name>
    <dbReference type="NCBI Taxonomy" id="1796615"/>
    <lineage>
        <taxon>Bacteria</taxon>
        <taxon>Bacillati</taxon>
        <taxon>Bacillota</taxon>
        <taxon>Clostridia</taxon>
        <taxon>Lachnospirales</taxon>
        <taxon>Lachnospiraceae</taxon>
        <taxon>Blautia</taxon>
    </lineage>
</organism>
<dbReference type="InterPro" id="IPR022476">
    <property type="entry name" value="Spore_YabP/YqfC"/>
</dbReference>
<dbReference type="RefSeq" id="WP_022067686.1">
    <property type="nucleotide sequence ID" value="NZ_BAABXN010000001.1"/>
</dbReference>
<dbReference type="Pfam" id="PF07873">
    <property type="entry name" value="YabP"/>
    <property type="match status" value="1"/>
</dbReference>
<name>A0ABV2M017_9FIRM</name>